<dbReference type="EMBL" id="JAAWWP010000010">
    <property type="protein sequence ID" value="NKI43118.1"/>
    <property type="molecule type" value="Genomic_DNA"/>
</dbReference>
<keyword evidence="4" id="KW-0808">Transferase</keyword>
<feature type="transmembrane region" description="Helical" evidence="2">
    <location>
        <begin position="271"/>
        <end position="296"/>
    </location>
</feature>
<feature type="domain" description="Acyltransferase 3" evidence="3">
    <location>
        <begin position="54"/>
        <end position="359"/>
    </location>
</feature>
<evidence type="ECO:0000313" key="5">
    <source>
        <dbReference type="Proteomes" id="UP000772196"/>
    </source>
</evidence>
<keyword evidence="2" id="KW-0472">Membrane</keyword>
<dbReference type="GO" id="GO:0016746">
    <property type="term" value="F:acyltransferase activity"/>
    <property type="evidence" value="ECO:0007669"/>
    <property type="project" value="UniProtKB-KW"/>
</dbReference>
<keyword evidence="5" id="KW-1185">Reference proteome</keyword>
<feature type="region of interest" description="Disordered" evidence="1">
    <location>
        <begin position="1"/>
        <end position="48"/>
    </location>
</feature>
<feature type="transmembrane region" description="Helical" evidence="2">
    <location>
        <begin position="231"/>
        <end position="251"/>
    </location>
</feature>
<evidence type="ECO:0000256" key="1">
    <source>
        <dbReference type="SAM" id="MobiDB-lite"/>
    </source>
</evidence>
<feature type="transmembrane region" description="Helical" evidence="2">
    <location>
        <begin position="303"/>
        <end position="322"/>
    </location>
</feature>
<name>A0ABX1H4X6_9ACTN</name>
<evidence type="ECO:0000259" key="3">
    <source>
        <dbReference type="Pfam" id="PF01757"/>
    </source>
</evidence>
<dbReference type="PANTHER" id="PTHR37312">
    <property type="entry name" value="MEMBRANE-BOUND ACYLTRANSFERASE YKRP-RELATED"/>
    <property type="match status" value="1"/>
</dbReference>
<dbReference type="InterPro" id="IPR002656">
    <property type="entry name" value="Acyl_transf_3_dom"/>
</dbReference>
<evidence type="ECO:0000256" key="2">
    <source>
        <dbReference type="SAM" id="Phobius"/>
    </source>
</evidence>
<comment type="caution">
    <text evidence="4">The sequence shown here is derived from an EMBL/GenBank/DDBJ whole genome shotgun (WGS) entry which is preliminary data.</text>
</comment>
<reference evidence="4 5" key="1">
    <citation type="submission" date="2020-04" db="EMBL/GenBank/DDBJ databases">
        <title>Phylogenetic Diversity and Antibacterial Activity against Ralstonia solanacearum of Endophytic Actinomycete Isolated from Moss.</title>
        <authorList>
            <person name="Zhuang X."/>
        </authorList>
    </citation>
    <scope>NUCLEOTIDE SEQUENCE [LARGE SCALE GENOMIC DNA]</scope>
    <source>
        <strain evidence="4 5">LD120</strain>
    </source>
</reference>
<keyword evidence="4" id="KW-0012">Acyltransferase</keyword>
<keyword evidence="2" id="KW-0812">Transmembrane</keyword>
<dbReference type="Proteomes" id="UP000772196">
    <property type="component" value="Unassembled WGS sequence"/>
</dbReference>
<keyword evidence="2" id="KW-1133">Transmembrane helix</keyword>
<feature type="transmembrane region" description="Helical" evidence="2">
    <location>
        <begin position="203"/>
        <end position="219"/>
    </location>
</feature>
<dbReference type="Pfam" id="PF01757">
    <property type="entry name" value="Acyl_transf_3"/>
    <property type="match status" value="1"/>
</dbReference>
<evidence type="ECO:0000313" key="4">
    <source>
        <dbReference type="EMBL" id="NKI43118.1"/>
    </source>
</evidence>
<feature type="transmembrane region" description="Helical" evidence="2">
    <location>
        <begin position="149"/>
        <end position="167"/>
    </location>
</feature>
<gene>
    <name evidence="4" type="ORF">HFV08_18115</name>
</gene>
<dbReference type="RefSeq" id="WP_168540747.1">
    <property type="nucleotide sequence ID" value="NZ_JAAWWP010000010.1"/>
</dbReference>
<sequence>MPHAGPERAAATSAPQDFASARASPAAADRARAPGAGPAARQDGGRPAPAVRDPFLDNAKYLTILCVGVGHFLEPLSHGSRSTEALYFAIYAFHMPAFILISGYLSRSYTGTRNQVVRLIAGVALPYLMIQFCYTLFMRWAADDPDREFAFNKPGFALWFLVALFLWRLTTPLWKNLRHPLAVSLVVAVAASMTPSMGEDFSLMRMFQFLPFFVLGLLLRPEHFSFLGHRAVRAAALPILLCALVVAYWAVPRMDPAWFGRTRSVDEFGVPTWAGVVMFVALFGAGLLMSACFLAWVPRRRTWFTALGAGTLYAYLLHIFLVKSSREFDWYEPEWLQQPLSRVLVVLLACAVMTVLCTPVVRRAFRYLVEPRAGWLFVRVEGK</sequence>
<protein>
    <submittedName>
        <fullName evidence="4">Acyltransferase family protein</fullName>
    </submittedName>
</protein>
<dbReference type="PANTHER" id="PTHR37312:SF1">
    <property type="entry name" value="MEMBRANE-BOUND ACYLTRANSFERASE YKRP-RELATED"/>
    <property type="match status" value="1"/>
</dbReference>
<feature type="transmembrane region" description="Helical" evidence="2">
    <location>
        <begin position="342"/>
        <end position="361"/>
    </location>
</feature>
<proteinExistence type="predicted"/>
<feature type="compositionally biased region" description="Low complexity" evidence="1">
    <location>
        <begin position="19"/>
        <end position="48"/>
    </location>
</feature>
<organism evidence="4 5">
    <name type="scientific">Streptomyces physcomitrii</name>
    <dbReference type="NCBI Taxonomy" id="2724184"/>
    <lineage>
        <taxon>Bacteria</taxon>
        <taxon>Bacillati</taxon>
        <taxon>Actinomycetota</taxon>
        <taxon>Actinomycetes</taxon>
        <taxon>Kitasatosporales</taxon>
        <taxon>Streptomycetaceae</taxon>
        <taxon>Streptomyces</taxon>
    </lineage>
</organism>
<feature type="transmembrane region" description="Helical" evidence="2">
    <location>
        <begin position="117"/>
        <end position="137"/>
    </location>
</feature>
<feature type="transmembrane region" description="Helical" evidence="2">
    <location>
        <begin position="85"/>
        <end position="105"/>
    </location>
</feature>
<accession>A0ABX1H4X6</accession>
<dbReference type="InterPro" id="IPR052734">
    <property type="entry name" value="Nod_factor_acetyltransferase"/>
</dbReference>